<evidence type="ECO:0000313" key="5">
    <source>
        <dbReference type="Proteomes" id="UP000281192"/>
    </source>
</evidence>
<dbReference type="RefSeq" id="WP_101714966.1">
    <property type="nucleotide sequence ID" value="NZ_CP026100.1"/>
</dbReference>
<evidence type="ECO:0008006" key="6">
    <source>
        <dbReference type="Google" id="ProtNLM"/>
    </source>
</evidence>
<feature type="region of interest" description="Disordered" evidence="1">
    <location>
        <begin position="1030"/>
        <end position="1049"/>
    </location>
</feature>
<reference evidence="3 4" key="1">
    <citation type="submission" date="2017-12" db="EMBL/GenBank/DDBJ databases">
        <title>The genome sequence of Caulobacter flavus CGMCC1 15093.</title>
        <authorList>
            <person name="Gao J."/>
            <person name="Mao X."/>
            <person name="Sun J."/>
        </authorList>
    </citation>
    <scope>NUCLEOTIDE SEQUENCE [LARGE SCALE GENOMIC DNA]</scope>
    <source>
        <strain evidence="3 4">CGMCC1 15093</strain>
    </source>
</reference>
<proteinExistence type="predicted"/>
<evidence type="ECO:0000256" key="1">
    <source>
        <dbReference type="SAM" id="MobiDB-lite"/>
    </source>
</evidence>
<feature type="compositionally biased region" description="Basic and acidic residues" evidence="1">
    <location>
        <begin position="1035"/>
        <end position="1049"/>
    </location>
</feature>
<gene>
    <name evidence="2" type="ORF">C1707_09955</name>
    <name evidence="3" type="ORF">CFHF_21430</name>
</gene>
<keyword evidence="5" id="KW-1185">Reference proteome</keyword>
<dbReference type="KEGG" id="cfh:C1707_09955"/>
<organism evidence="3 4">
    <name type="scientific">Caulobacter flavus</name>
    <dbReference type="NCBI Taxonomy" id="1679497"/>
    <lineage>
        <taxon>Bacteria</taxon>
        <taxon>Pseudomonadati</taxon>
        <taxon>Pseudomonadota</taxon>
        <taxon>Alphaproteobacteria</taxon>
        <taxon>Caulobacterales</taxon>
        <taxon>Caulobacteraceae</taxon>
        <taxon>Caulobacter</taxon>
    </lineage>
</organism>
<sequence length="1049" mass="116705">MTEFLFRSLNLTEDLRFPLRFGHYRPTRRATPIISAVMAPQGAHMVIAPYGSGKTLAAGVGALAVRHDPTAASLVGGLAPALDLIDPELGRRINNRLRSTKRGEAVVLTGYEQEPLQAIARALGIKKLDSLDGLAKALKDKPFDHVAIIWDEFGRHLEGLTADGRTGELDFVQRLAERASRASGPTLSLTLLLHQNMLAYASRLNETTRTEWRKIEGRFETIRLIEDSQEIYKLVGEVVTTLRPEKFKPKAVSGLAQRIKDARWFDAMEDEAAIEALITQMQPLTAGALQILPRLVARVGQNERSLFSFLREAEMGRPVGIEEVYQAFADAMRSDVGIGGSYRRWVEAESARSRARDDLQRELIAAACLLQLGVSGERLRLPREALELSVLSERREAADITRAVDDLLSANLLLWRRHNDDVAVWHGADIDVAMRVREERDRLASSFDLLAFLNARFPAPNVRTPGHNARAGVNRYFRGAYARAADVIAPPSVGQAASIVYVLARSKTEIDAAREAAHGCRAERLIRVIPRRVLDIESAALELVALEALRTDKAFIASDPMVTTELQELESVAFEQLAMLLRPLLTPRGPAADWFAQGQQLVVTNDRPGTMAASKLFDDWYGETPRIDNEQLMRDQPSRMMQTSRVRIITKILQRADRERLGLEENETSAEASIYRTVFERTGLHQDTGFVGPNEIADTGLRSAWSKIADFMRSPTQSPRPLGDLLHDLQKTPIGLPLGVAPLLIAAGYQKFARNVALYRDGVYEPDLLGFKFDQMVMYPAGFTVQVLPNDAQRDLYLREICDVFAHEQPNQEDELVRCAYDAIQRWLTEVPESARRVDRLGADAKALLRLLSSATDPVALLLEDIPALFSTNAFDPTLIVKLEAARKAVDGLEELFAHDAVAVITETFRAATSPQADLIEVVRAWSDCFDLADLEQRQDLKISDRAVLAKTVETANGRFSARSLATALSLILLKTGLEKWDDPSPAQFRTALREARERIETAAISTETPQARVRPILEARIGELKRQLAQLDAQSHDTPQRSNIREVG</sequence>
<reference evidence="2 5" key="2">
    <citation type="submission" date="2018-01" db="EMBL/GenBank/DDBJ databases">
        <title>Complete genome sequence of Caulobacter flavus RHGG3.</title>
        <authorList>
            <person name="Yang E."/>
        </authorList>
    </citation>
    <scope>NUCLEOTIDE SEQUENCE [LARGE SCALE GENOMIC DNA]</scope>
    <source>
        <strain evidence="2 5">RHGG3</strain>
    </source>
</reference>
<evidence type="ECO:0000313" key="2">
    <source>
        <dbReference type="EMBL" id="AYV46561.1"/>
    </source>
</evidence>
<name>A0A2N5CMY6_9CAUL</name>
<evidence type="ECO:0000313" key="4">
    <source>
        <dbReference type="Proteomes" id="UP000234483"/>
    </source>
</evidence>
<protein>
    <recommendedName>
        <fullName evidence="6">ATP-binding protein</fullName>
    </recommendedName>
</protein>
<dbReference type="EMBL" id="PJRQ01000044">
    <property type="protein sequence ID" value="PLR07797.1"/>
    <property type="molecule type" value="Genomic_DNA"/>
</dbReference>
<accession>A0A2N5CMY6</accession>
<dbReference type="EMBL" id="CP026100">
    <property type="protein sequence ID" value="AYV46561.1"/>
    <property type="molecule type" value="Genomic_DNA"/>
</dbReference>
<dbReference type="OrthoDB" id="856045at2"/>
<dbReference type="AlphaFoldDB" id="A0A2N5CMY6"/>
<dbReference type="Proteomes" id="UP000281192">
    <property type="component" value="Chromosome"/>
</dbReference>
<dbReference type="Proteomes" id="UP000234483">
    <property type="component" value="Unassembled WGS sequence"/>
</dbReference>
<evidence type="ECO:0000313" key="3">
    <source>
        <dbReference type="EMBL" id="PLR07797.1"/>
    </source>
</evidence>